<protein>
    <submittedName>
        <fullName evidence="2">Uncharacterized protein</fullName>
    </submittedName>
</protein>
<keyword evidence="3" id="KW-1185">Reference proteome</keyword>
<evidence type="ECO:0000256" key="1">
    <source>
        <dbReference type="SAM" id="MobiDB-lite"/>
    </source>
</evidence>
<evidence type="ECO:0000313" key="2">
    <source>
        <dbReference type="EMBL" id="MBW0590461.1"/>
    </source>
</evidence>
<reference evidence="2" key="1">
    <citation type="submission" date="2021-03" db="EMBL/GenBank/DDBJ databases">
        <title>Draft genome sequence of rust myrtle Austropuccinia psidii MF-1, a brazilian biotype.</title>
        <authorList>
            <person name="Quecine M.C."/>
            <person name="Pachon D.M.R."/>
            <person name="Bonatelli M.L."/>
            <person name="Correr F.H."/>
            <person name="Franceschini L.M."/>
            <person name="Leite T.F."/>
            <person name="Margarido G.R.A."/>
            <person name="Almeida C.A."/>
            <person name="Ferrarezi J.A."/>
            <person name="Labate C.A."/>
        </authorList>
    </citation>
    <scope>NUCLEOTIDE SEQUENCE</scope>
    <source>
        <strain evidence="2">MF-1</strain>
    </source>
</reference>
<dbReference type="AlphaFoldDB" id="A0A9Q3L1J9"/>
<organism evidence="2 3">
    <name type="scientific">Austropuccinia psidii MF-1</name>
    <dbReference type="NCBI Taxonomy" id="1389203"/>
    <lineage>
        <taxon>Eukaryota</taxon>
        <taxon>Fungi</taxon>
        <taxon>Dikarya</taxon>
        <taxon>Basidiomycota</taxon>
        <taxon>Pucciniomycotina</taxon>
        <taxon>Pucciniomycetes</taxon>
        <taxon>Pucciniales</taxon>
        <taxon>Sphaerophragmiaceae</taxon>
        <taxon>Austropuccinia</taxon>
    </lineage>
</organism>
<sequence>MSSFSLSVYLDENGREIIAILYNGFGHTIHFIQSTNNHHNPAHTTPPTSIIPFYGSTLAWPQSKNPLPTTNGHHSPPSLVEDIGSQPVSASADNPALHSISISATTDSNTSSKLCQPFDVFDPLFCQYCHYFYDYFQHHPDNASDYSSL</sequence>
<evidence type="ECO:0000313" key="3">
    <source>
        <dbReference type="Proteomes" id="UP000765509"/>
    </source>
</evidence>
<comment type="caution">
    <text evidence="2">The sequence shown here is derived from an EMBL/GenBank/DDBJ whole genome shotgun (WGS) entry which is preliminary data.</text>
</comment>
<dbReference type="Proteomes" id="UP000765509">
    <property type="component" value="Unassembled WGS sequence"/>
</dbReference>
<proteinExistence type="predicted"/>
<dbReference type="EMBL" id="AVOT02138499">
    <property type="protein sequence ID" value="MBW0590461.1"/>
    <property type="molecule type" value="Genomic_DNA"/>
</dbReference>
<accession>A0A9Q3L1J9</accession>
<name>A0A9Q3L1J9_9BASI</name>
<feature type="region of interest" description="Disordered" evidence="1">
    <location>
        <begin position="65"/>
        <end position="92"/>
    </location>
</feature>
<gene>
    <name evidence="2" type="ORF">O181_130176</name>
</gene>